<dbReference type="GO" id="GO:0045202">
    <property type="term" value="C:synapse"/>
    <property type="evidence" value="ECO:0007669"/>
    <property type="project" value="UniProtKB-SubCell"/>
</dbReference>
<protein>
    <recommendedName>
        <fullName evidence="7">Noelin domain-containing protein</fullName>
    </recommendedName>
</protein>
<evidence type="ECO:0000256" key="3">
    <source>
        <dbReference type="ARBA" id="ARBA00023157"/>
    </source>
</evidence>
<feature type="domain" description="Noelin" evidence="7">
    <location>
        <begin position="99"/>
        <end position="196"/>
    </location>
</feature>
<dbReference type="GO" id="GO:0005615">
    <property type="term" value="C:extracellular space"/>
    <property type="evidence" value="ECO:0007669"/>
    <property type="project" value="TreeGrafter"/>
</dbReference>
<dbReference type="GeneTree" id="ENSGT00940000156959"/>
<dbReference type="Pfam" id="PF12308">
    <property type="entry name" value="Noelin-1"/>
    <property type="match status" value="1"/>
</dbReference>
<evidence type="ECO:0000256" key="6">
    <source>
        <dbReference type="SAM" id="Coils"/>
    </source>
</evidence>
<evidence type="ECO:0000313" key="9">
    <source>
        <dbReference type="Proteomes" id="UP000001811"/>
    </source>
</evidence>
<evidence type="ECO:0000313" key="8">
    <source>
        <dbReference type="Ensembl" id="ENSOCUP00000034891.1"/>
    </source>
</evidence>
<feature type="coiled-coil region" evidence="6">
    <location>
        <begin position="138"/>
        <end position="193"/>
    </location>
</feature>
<dbReference type="STRING" id="9986.ENSOCUP00000034891"/>
<comment type="subcellular location">
    <subcellularLocation>
        <location evidence="5">Synapse</location>
    </subcellularLocation>
</comment>
<evidence type="ECO:0000256" key="2">
    <source>
        <dbReference type="ARBA" id="ARBA00023018"/>
    </source>
</evidence>
<dbReference type="Proteomes" id="UP000001811">
    <property type="component" value="Unplaced"/>
</dbReference>
<dbReference type="GO" id="GO:0007165">
    <property type="term" value="P:signal transduction"/>
    <property type="evidence" value="ECO:0007669"/>
    <property type="project" value="TreeGrafter"/>
</dbReference>
<reference evidence="8 9" key="1">
    <citation type="journal article" date="2011" name="Nature">
        <title>A high-resolution map of human evolutionary constraint using 29 mammals.</title>
        <authorList>
            <person name="Lindblad-Toh K."/>
            <person name="Garber M."/>
            <person name="Zuk O."/>
            <person name="Lin M.F."/>
            <person name="Parker B.J."/>
            <person name="Washietl S."/>
            <person name="Kheradpour P."/>
            <person name="Ernst J."/>
            <person name="Jordan G."/>
            <person name="Mauceli E."/>
            <person name="Ward L.D."/>
            <person name="Lowe C.B."/>
            <person name="Holloway A.K."/>
            <person name="Clamp M."/>
            <person name="Gnerre S."/>
            <person name="Alfoldi J."/>
            <person name="Beal K."/>
            <person name="Chang J."/>
            <person name="Clawson H."/>
            <person name="Cuff J."/>
            <person name="Di Palma F."/>
            <person name="Fitzgerald S."/>
            <person name="Flicek P."/>
            <person name="Guttman M."/>
            <person name="Hubisz M.J."/>
            <person name="Jaffe D.B."/>
            <person name="Jungreis I."/>
            <person name="Kent W.J."/>
            <person name="Kostka D."/>
            <person name="Lara M."/>
            <person name="Martins A.L."/>
            <person name="Massingham T."/>
            <person name="Moltke I."/>
            <person name="Raney B.J."/>
            <person name="Rasmussen M.D."/>
            <person name="Robinson J."/>
            <person name="Stark A."/>
            <person name="Vilella A.J."/>
            <person name="Wen J."/>
            <person name="Xie X."/>
            <person name="Zody M.C."/>
            <person name="Baldwin J."/>
            <person name="Bloom T."/>
            <person name="Chin C.W."/>
            <person name="Heiman D."/>
            <person name="Nicol R."/>
            <person name="Nusbaum C."/>
            <person name="Young S."/>
            <person name="Wilkinson J."/>
            <person name="Worley K.C."/>
            <person name="Kovar C.L."/>
            <person name="Muzny D.M."/>
            <person name="Gibbs R.A."/>
            <person name="Cree A."/>
            <person name="Dihn H.H."/>
            <person name="Fowler G."/>
            <person name="Jhangiani S."/>
            <person name="Joshi V."/>
            <person name="Lee S."/>
            <person name="Lewis L.R."/>
            <person name="Nazareth L.V."/>
            <person name="Okwuonu G."/>
            <person name="Santibanez J."/>
            <person name="Warren W.C."/>
            <person name="Mardis E.R."/>
            <person name="Weinstock G.M."/>
            <person name="Wilson R.K."/>
            <person name="Delehaunty K."/>
            <person name="Dooling D."/>
            <person name="Fronik C."/>
            <person name="Fulton L."/>
            <person name="Fulton B."/>
            <person name="Graves T."/>
            <person name="Minx P."/>
            <person name="Sodergren E."/>
            <person name="Birney E."/>
            <person name="Margulies E.H."/>
            <person name="Herrero J."/>
            <person name="Green E.D."/>
            <person name="Haussler D."/>
            <person name="Siepel A."/>
            <person name="Goldman N."/>
            <person name="Pollard K.S."/>
            <person name="Pedersen J.S."/>
            <person name="Lander E.S."/>
            <person name="Kellis M."/>
        </authorList>
    </citation>
    <scope>NUCLEOTIDE SEQUENCE [LARGE SCALE GENOMIC DNA]</scope>
    <source>
        <strain evidence="9">Thorbecke</strain>
    </source>
</reference>
<name>A0A5F9CN95_RABIT</name>
<keyword evidence="3" id="KW-1015">Disulfide bond</keyword>
<evidence type="ECO:0000256" key="1">
    <source>
        <dbReference type="ARBA" id="ARBA00022729"/>
    </source>
</evidence>
<dbReference type="InterPro" id="IPR022082">
    <property type="entry name" value="Noelin_dom"/>
</dbReference>
<reference evidence="8" key="2">
    <citation type="submission" date="2025-08" db="UniProtKB">
        <authorList>
            <consortium name="Ensembl"/>
        </authorList>
    </citation>
    <scope>IDENTIFICATION</scope>
    <source>
        <strain evidence="8">Thorbecke</strain>
    </source>
</reference>
<evidence type="ECO:0000256" key="4">
    <source>
        <dbReference type="ARBA" id="ARBA00023180"/>
    </source>
</evidence>
<accession>A0A5F9CN95</accession>
<dbReference type="AlphaFoldDB" id="A0A5F9CN95"/>
<dbReference type="Ensembl" id="ENSOCUT00000056683.1">
    <property type="protein sequence ID" value="ENSOCUP00000034891.1"/>
    <property type="gene ID" value="ENSOCUG00000031535.1"/>
</dbReference>
<dbReference type="InterPro" id="IPR050605">
    <property type="entry name" value="Olfactomedin-like_domain"/>
</dbReference>
<keyword evidence="6" id="KW-0175">Coiled coil</keyword>
<evidence type="ECO:0000259" key="7">
    <source>
        <dbReference type="Pfam" id="PF12308"/>
    </source>
</evidence>
<reference evidence="8" key="3">
    <citation type="submission" date="2025-09" db="UniProtKB">
        <authorList>
            <consortium name="Ensembl"/>
        </authorList>
    </citation>
    <scope>IDENTIFICATION</scope>
    <source>
        <strain evidence="8">Thorbecke</strain>
    </source>
</reference>
<dbReference type="PANTHER" id="PTHR23192:SF34">
    <property type="entry name" value="NOELIN"/>
    <property type="match status" value="1"/>
</dbReference>
<proteinExistence type="predicted"/>
<keyword evidence="2" id="KW-0770">Synapse</keyword>
<sequence>SLRCINGLHVKTPGSFRLNLRFETLFLKELCLFDLPPALGIGWCLRARSLGPCFVPVPWARQARSPPSLIQCPVHSLTSPFLSLPLPRLTCPLQVLPTNPEESWQVYSSAQDSEGRCICTVVAPQQTMCSRDARTKQLRQLLEKVQNMSQSIEVLDRRTQRDLQYVEKMESQMKGLESKFKQVEESHKQHLARQFKVCAPPTAPQSQAWPLVLSRPLQRW</sequence>
<keyword evidence="9" id="KW-1185">Reference proteome</keyword>
<dbReference type="Bgee" id="ENSOCUG00000031535">
    <property type="expression patterns" value="Expressed in brain and 18 other cell types or tissues"/>
</dbReference>
<evidence type="ECO:0000256" key="5">
    <source>
        <dbReference type="ARBA" id="ARBA00034103"/>
    </source>
</evidence>
<keyword evidence="1" id="KW-0732">Signal</keyword>
<dbReference type="PANTHER" id="PTHR23192">
    <property type="entry name" value="OLFACTOMEDIN-RELATED"/>
    <property type="match status" value="1"/>
</dbReference>
<keyword evidence="4" id="KW-0325">Glycoprotein</keyword>
<dbReference type="InParanoid" id="A0A5F9CN95"/>
<organism evidence="8 9">
    <name type="scientific">Oryctolagus cuniculus</name>
    <name type="common">Rabbit</name>
    <dbReference type="NCBI Taxonomy" id="9986"/>
    <lineage>
        <taxon>Eukaryota</taxon>
        <taxon>Metazoa</taxon>
        <taxon>Chordata</taxon>
        <taxon>Craniata</taxon>
        <taxon>Vertebrata</taxon>
        <taxon>Euteleostomi</taxon>
        <taxon>Mammalia</taxon>
        <taxon>Eutheria</taxon>
        <taxon>Euarchontoglires</taxon>
        <taxon>Glires</taxon>
        <taxon>Lagomorpha</taxon>
        <taxon>Leporidae</taxon>
        <taxon>Oryctolagus</taxon>
    </lineage>
</organism>